<accession>X1Q9J5</accession>
<name>X1Q9J5_9ZZZZ</name>
<dbReference type="SUPFAM" id="SSF109604">
    <property type="entry name" value="HD-domain/PDEase-like"/>
    <property type="match status" value="1"/>
</dbReference>
<gene>
    <name evidence="1" type="ORF">S06H3_60814</name>
</gene>
<dbReference type="GO" id="GO:0005886">
    <property type="term" value="C:plasma membrane"/>
    <property type="evidence" value="ECO:0007669"/>
    <property type="project" value="TreeGrafter"/>
</dbReference>
<dbReference type="AlphaFoldDB" id="X1Q9J5"/>
<organism evidence="1">
    <name type="scientific">marine sediment metagenome</name>
    <dbReference type="NCBI Taxonomy" id="412755"/>
    <lineage>
        <taxon>unclassified sequences</taxon>
        <taxon>metagenomes</taxon>
        <taxon>ecological metagenomes</taxon>
    </lineage>
</organism>
<evidence type="ECO:0000313" key="1">
    <source>
        <dbReference type="EMBL" id="GAI47710.1"/>
    </source>
</evidence>
<proteinExistence type="predicted"/>
<dbReference type="PANTHER" id="PTHR21262">
    <property type="entry name" value="GUANOSINE-3',5'-BIS DIPHOSPHATE 3'-PYROPHOSPHOHYDROLASE"/>
    <property type="match status" value="1"/>
</dbReference>
<dbReference type="Gene3D" id="1.10.3210.10">
    <property type="entry name" value="Hypothetical protein af1432"/>
    <property type="match status" value="1"/>
</dbReference>
<feature type="non-terminal residue" evidence="1">
    <location>
        <position position="143"/>
    </location>
</feature>
<dbReference type="PANTHER" id="PTHR21262:SF31">
    <property type="entry name" value="GTP PYROPHOSPHOKINASE"/>
    <property type="match status" value="1"/>
</dbReference>
<evidence type="ECO:0008006" key="2">
    <source>
        <dbReference type="Google" id="ProtNLM"/>
    </source>
</evidence>
<comment type="caution">
    <text evidence="1">The sequence shown here is derived from an EMBL/GenBank/DDBJ whole genome shotgun (WGS) entry which is preliminary data.</text>
</comment>
<dbReference type="Pfam" id="PF13328">
    <property type="entry name" value="HD_4"/>
    <property type="match status" value="1"/>
</dbReference>
<reference evidence="1" key="1">
    <citation type="journal article" date="2014" name="Front. Microbiol.">
        <title>High frequency of phylogenetically diverse reductive dehalogenase-homologous genes in deep subseafloor sedimentary metagenomes.</title>
        <authorList>
            <person name="Kawai M."/>
            <person name="Futagami T."/>
            <person name="Toyoda A."/>
            <person name="Takaki Y."/>
            <person name="Nishi S."/>
            <person name="Hori S."/>
            <person name="Arai W."/>
            <person name="Tsubouchi T."/>
            <person name="Morono Y."/>
            <person name="Uchiyama I."/>
            <person name="Ito T."/>
            <person name="Fujiyama A."/>
            <person name="Inagaki F."/>
            <person name="Takami H."/>
        </authorList>
    </citation>
    <scope>NUCLEOTIDE SEQUENCE</scope>
    <source>
        <strain evidence="1">Expedition CK06-06</strain>
    </source>
</reference>
<dbReference type="EMBL" id="BARV01039743">
    <property type="protein sequence ID" value="GAI47710.1"/>
    <property type="molecule type" value="Genomic_DNA"/>
</dbReference>
<protein>
    <recommendedName>
        <fullName evidence="2">HD domain-containing protein</fullName>
    </recommendedName>
</protein>
<sequence length="143" mass="15607">MGFSQLIDKAREYLPPEKIAAIEDAYNFAMKAHEGQVRKSGEPYLEHPLQVALTLAELQLDTGSLVAALLHDVPENCGIPISEIEAKFGPEVAKLVDGTTKLGKLSWQAPGEVAQRGSITTKEEQAENLRKLLVAMAEDLRVV</sequence>